<proteinExistence type="predicted"/>
<dbReference type="RefSeq" id="XP_069208889.1">
    <property type="nucleotide sequence ID" value="XM_069354247.1"/>
</dbReference>
<sequence>MKLYVILVLIAALFAAAPALAITNLQRVQELAERVTDGTVSQAELLALTIQPGNIDEYEYTETTSAAEVIVHWRNGTSTSLGIADRALLKADAEHCAEVPECAGAEWDPERGAKMNAGHAGPRKKPPAFVAQRERRSRALLPHLFGQPW</sequence>
<keyword evidence="1" id="KW-0732">Signal</keyword>
<dbReference type="EMBL" id="JBBXJM010000004">
    <property type="protein sequence ID" value="KAL1408945.1"/>
    <property type="molecule type" value="Genomic_DNA"/>
</dbReference>
<protein>
    <submittedName>
        <fullName evidence="2">Uncharacterized protein</fullName>
    </submittedName>
</protein>
<accession>A0ABR3Q2H0</accession>
<dbReference type="Proteomes" id="UP001565368">
    <property type="component" value="Unassembled WGS sequence"/>
</dbReference>
<feature type="signal peptide" evidence="1">
    <location>
        <begin position="1"/>
        <end position="21"/>
    </location>
</feature>
<evidence type="ECO:0000313" key="2">
    <source>
        <dbReference type="EMBL" id="KAL1408945.1"/>
    </source>
</evidence>
<evidence type="ECO:0000313" key="3">
    <source>
        <dbReference type="Proteomes" id="UP001565368"/>
    </source>
</evidence>
<gene>
    <name evidence="2" type="ORF">Q8F55_005759</name>
</gene>
<evidence type="ECO:0000256" key="1">
    <source>
        <dbReference type="SAM" id="SignalP"/>
    </source>
</evidence>
<reference evidence="2 3" key="1">
    <citation type="submission" date="2023-08" db="EMBL/GenBank/DDBJ databases">
        <title>Annotated Genome Sequence of Vanrija albida AlHP1.</title>
        <authorList>
            <person name="Herzog R."/>
        </authorList>
    </citation>
    <scope>NUCLEOTIDE SEQUENCE [LARGE SCALE GENOMIC DNA]</scope>
    <source>
        <strain evidence="2 3">AlHP1</strain>
    </source>
</reference>
<feature type="chain" id="PRO_5046894389" evidence="1">
    <location>
        <begin position="22"/>
        <end position="149"/>
    </location>
</feature>
<comment type="caution">
    <text evidence="2">The sequence shown here is derived from an EMBL/GenBank/DDBJ whole genome shotgun (WGS) entry which is preliminary data.</text>
</comment>
<dbReference type="GeneID" id="95986802"/>
<name>A0ABR3Q2H0_9TREE</name>
<organism evidence="2 3">
    <name type="scientific">Vanrija albida</name>
    <dbReference type="NCBI Taxonomy" id="181172"/>
    <lineage>
        <taxon>Eukaryota</taxon>
        <taxon>Fungi</taxon>
        <taxon>Dikarya</taxon>
        <taxon>Basidiomycota</taxon>
        <taxon>Agaricomycotina</taxon>
        <taxon>Tremellomycetes</taxon>
        <taxon>Trichosporonales</taxon>
        <taxon>Trichosporonaceae</taxon>
        <taxon>Vanrija</taxon>
    </lineage>
</organism>
<keyword evidence="3" id="KW-1185">Reference proteome</keyword>